<protein>
    <recommendedName>
        <fullName evidence="1">Myo-inositol-1-phosphate synthase GAPDH-like domain-containing protein</fullName>
    </recommendedName>
</protein>
<evidence type="ECO:0000259" key="1">
    <source>
        <dbReference type="Pfam" id="PF01658"/>
    </source>
</evidence>
<reference evidence="2" key="1">
    <citation type="submission" date="2021-11" db="EMBL/GenBank/DDBJ databases">
        <title>Streptomyces corallinus and Kineosporia corallina sp. nov., two new coral-derived marine actinobacteria.</title>
        <authorList>
            <person name="Buangrab K."/>
            <person name="Sutthacheep M."/>
            <person name="Yeemin T."/>
            <person name="Harunari E."/>
            <person name="Igarashi Y."/>
            <person name="Sripreechasak P."/>
            <person name="Kanchanasin P."/>
            <person name="Tanasupawat S."/>
            <person name="Phongsopitanun W."/>
        </authorList>
    </citation>
    <scope>NUCLEOTIDE SEQUENCE</scope>
    <source>
        <strain evidence="2">JCM 31032</strain>
    </source>
</reference>
<proteinExistence type="predicted"/>
<accession>A0A9X1NN26</accession>
<organism evidence="2 3">
    <name type="scientific">Kineosporia babensis</name>
    <dbReference type="NCBI Taxonomy" id="499548"/>
    <lineage>
        <taxon>Bacteria</taxon>
        <taxon>Bacillati</taxon>
        <taxon>Actinomycetota</taxon>
        <taxon>Actinomycetes</taxon>
        <taxon>Kineosporiales</taxon>
        <taxon>Kineosporiaceae</taxon>
        <taxon>Kineosporia</taxon>
    </lineage>
</organism>
<dbReference type="Gene3D" id="3.30.360.10">
    <property type="entry name" value="Dihydrodipicolinate Reductase, domain 2"/>
    <property type="match status" value="1"/>
</dbReference>
<dbReference type="InterPro" id="IPR013021">
    <property type="entry name" value="Myo-inos-1-P_Synthase_GAPDH"/>
</dbReference>
<feature type="domain" description="Myo-inositol-1-phosphate synthase GAPDH-like" evidence="1">
    <location>
        <begin position="184"/>
        <end position="288"/>
    </location>
</feature>
<dbReference type="RefSeq" id="WP_231449987.1">
    <property type="nucleotide sequence ID" value="NZ_JAJOMB010000044.1"/>
</dbReference>
<dbReference type="AlphaFoldDB" id="A0A9X1NN26"/>
<comment type="caution">
    <text evidence="2">The sequence shown here is derived from an EMBL/GenBank/DDBJ whole genome shotgun (WGS) entry which is preliminary data.</text>
</comment>
<dbReference type="Proteomes" id="UP001138997">
    <property type="component" value="Unassembled WGS sequence"/>
</dbReference>
<dbReference type="EMBL" id="JAJOMB010000044">
    <property type="protein sequence ID" value="MCD5317135.1"/>
    <property type="molecule type" value="Genomic_DNA"/>
</dbReference>
<evidence type="ECO:0000313" key="2">
    <source>
        <dbReference type="EMBL" id="MCD5317135.1"/>
    </source>
</evidence>
<dbReference type="Gene3D" id="3.40.50.720">
    <property type="entry name" value="NAD(P)-binding Rossmann-like Domain"/>
    <property type="match status" value="1"/>
</dbReference>
<dbReference type="Pfam" id="PF01658">
    <property type="entry name" value="Inos-1-P_synth"/>
    <property type="match status" value="1"/>
</dbReference>
<sequence>MKDSFRLAVAGVGNNVAALLQGIAFYRALRLSDPSAALPGVRVETVGGLSVMNVHFVAALDVAQAKVGRDLAEAVMATPNNFPELVPALPPTGVVVESGMMNGDPDEIAAVSERLVSTGTEVLLYSLPTGRQRLAESYARAALDAGAAFVNCTPEKVARDDDLLKCFSDENLPLIGDDLASHLGATVVHRALLDLVTQRGLSLEGSYQVNLGGNEDFRNLRSHGSTKRESKLNAMRDSGIDVERVEVVPSGGHIGYIQDRKFCHINIESRGWGGTPAIIDLTLKVQDSSNAAGVIIDLVRIAAAGKRRGLGGALVASFPQLKSPPGGHRYTEDDLRVAYAELGP</sequence>
<dbReference type="GO" id="GO:0006021">
    <property type="term" value="P:inositol biosynthetic process"/>
    <property type="evidence" value="ECO:0007669"/>
    <property type="project" value="TreeGrafter"/>
</dbReference>
<dbReference type="PANTHER" id="PTHR43125">
    <property type="entry name" value="INOSITOL-3-PHOSPHATE SYNTHASE"/>
    <property type="match status" value="1"/>
</dbReference>
<dbReference type="SUPFAM" id="SSF55347">
    <property type="entry name" value="Glyceraldehyde-3-phosphate dehydrogenase-like, C-terminal domain"/>
    <property type="match status" value="1"/>
</dbReference>
<dbReference type="SUPFAM" id="SSF51735">
    <property type="entry name" value="NAD(P)-binding Rossmann-fold domains"/>
    <property type="match status" value="1"/>
</dbReference>
<dbReference type="InterPro" id="IPR052199">
    <property type="entry name" value="MIPS"/>
</dbReference>
<dbReference type="PANTHER" id="PTHR43125:SF1">
    <property type="entry name" value="INOSITOL-3-PHOSPHATE SYNTHASE"/>
    <property type="match status" value="1"/>
</dbReference>
<dbReference type="GO" id="GO:0004512">
    <property type="term" value="F:inositol-3-phosphate synthase activity"/>
    <property type="evidence" value="ECO:0007669"/>
    <property type="project" value="TreeGrafter"/>
</dbReference>
<evidence type="ECO:0000313" key="3">
    <source>
        <dbReference type="Proteomes" id="UP001138997"/>
    </source>
</evidence>
<dbReference type="InterPro" id="IPR036291">
    <property type="entry name" value="NAD(P)-bd_dom_sf"/>
</dbReference>
<name>A0A9X1NN26_9ACTN</name>
<gene>
    <name evidence="2" type="ORF">LR394_40200</name>
</gene>
<keyword evidence="3" id="KW-1185">Reference proteome</keyword>